<dbReference type="Gene3D" id="3.40.50.1820">
    <property type="entry name" value="alpha/beta hydrolase"/>
    <property type="match status" value="1"/>
</dbReference>
<keyword evidence="3" id="KW-0378">Hydrolase</keyword>
<dbReference type="PANTHER" id="PTHR21661">
    <property type="entry name" value="EPOXIDE HYDROLASE 1-RELATED"/>
    <property type="match status" value="1"/>
</dbReference>
<dbReference type="PIRSF" id="PIRSF001112">
    <property type="entry name" value="Epoxide_hydrolase"/>
    <property type="match status" value="1"/>
</dbReference>
<comment type="similarity">
    <text evidence="1">Belongs to the peptidase S33 family.</text>
</comment>
<dbReference type="GO" id="GO:0097176">
    <property type="term" value="P:epoxide metabolic process"/>
    <property type="evidence" value="ECO:0007669"/>
    <property type="project" value="TreeGrafter"/>
</dbReference>
<accession>A0A1N6CY74</accession>
<feature type="active site" description="Proton acceptor" evidence="4">
    <location>
        <position position="358"/>
    </location>
</feature>
<dbReference type="OrthoDB" id="27092at2"/>
<dbReference type="InterPro" id="IPR029058">
    <property type="entry name" value="AB_hydrolase_fold"/>
</dbReference>
<dbReference type="Proteomes" id="UP000185192">
    <property type="component" value="Unassembled WGS sequence"/>
</dbReference>
<keyword evidence="7" id="KW-1185">Reference proteome</keyword>
<name>A0A1N6CY74_9SPHN</name>
<organism evidence="6 7">
    <name type="scientific">Parasphingorhabdus marina DSM 22363</name>
    <dbReference type="NCBI Taxonomy" id="1123272"/>
    <lineage>
        <taxon>Bacteria</taxon>
        <taxon>Pseudomonadati</taxon>
        <taxon>Pseudomonadota</taxon>
        <taxon>Alphaproteobacteria</taxon>
        <taxon>Sphingomonadales</taxon>
        <taxon>Sphingomonadaceae</taxon>
        <taxon>Parasphingorhabdus</taxon>
    </lineage>
</organism>
<reference evidence="7" key="1">
    <citation type="submission" date="2016-11" db="EMBL/GenBank/DDBJ databases">
        <authorList>
            <person name="Varghese N."/>
            <person name="Submissions S."/>
        </authorList>
    </citation>
    <scope>NUCLEOTIDE SEQUENCE [LARGE SCALE GENOMIC DNA]</scope>
    <source>
        <strain evidence="7">DSM 22363</strain>
    </source>
</reference>
<keyword evidence="2" id="KW-0058">Aromatic hydrocarbons catabolism</keyword>
<dbReference type="Pfam" id="PF06441">
    <property type="entry name" value="EHN"/>
    <property type="match status" value="1"/>
</dbReference>
<dbReference type="AlphaFoldDB" id="A0A1N6CY74"/>
<dbReference type="GO" id="GO:0004301">
    <property type="term" value="F:epoxide hydrolase activity"/>
    <property type="evidence" value="ECO:0007669"/>
    <property type="project" value="TreeGrafter"/>
</dbReference>
<evidence type="ECO:0000313" key="6">
    <source>
        <dbReference type="EMBL" id="SIN63416.1"/>
    </source>
</evidence>
<sequence length="381" mass="42123">MSDVIRDFRIEIPDSALADLNDRLDRVRWPDPEPVNDWSQGIPLSYVQDVAAHWRSGYDWRQCEAALNRYPHHMTEIDGVDIHFMHIRSPEPGARPVIMTHGWPGSIVEFLDVIGPLTDPVAHGGEAKDACHLVIPSLPGYGFSGKPAVTGWGAEKIGQAWDELMLRLGYDRYFAQGGDWGALVTSAIGVQNLGHCAGIHINLVVVGAPPASVMQSPTSEEQASLAHFASYQTEGAGYAEIQKTKPQTLGYGLADSPVGQMAWIMEKFQGWSDGANTPDDSFNRDRLLDNVMIYWLNNAGASSARLYRESFGNPNVDPVVMPSGCSIFPNEIMTPSRRWAEHRFKDLQYWGEPERGGHFAAMEVPDLFVAEVRACFGQMAL</sequence>
<evidence type="ECO:0000256" key="1">
    <source>
        <dbReference type="ARBA" id="ARBA00010088"/>
    </source>
</evidence>
<evidence type="ECO:0000259" key="5">
    <source>
        <dbReference type="Pfam" id="PF06441"/>
    </source>
</evidence>
<proteinExistence type="inferred from homology"/>
<dbReference type="STRING" id="1123272.SAMN02745824_1231"/>
<dbReference type="PANTHER" id="PTHR21661:SF35">
    <property type="entry name" value="EPOXIDE HYDROLASE"/>
    <property type="match status" value="1"/>
</dbReference>
<dbReference type="InterPro" id="IPR016292">
    <property type="entry name" value="Epoxide_hydrolase"/>
</dbReference>
<dbReference type="EMBL" id="FSQW01000001">
    <property type="protein sequence ID" value="SIN63416.1"/>
    <property type="molecule type" value="Genomic_DNA"/>
</dbReference>
<dbReference type="RefSeq" id="WP_074204178.1">
    <property type="nucleotide sequence ID" value="NZ_FSQW01000001.1"/>
</dbReference>
<feature type="active site" description="Nucleophile" evidence="4">
    <location>
        <position position="179"/>
    </location>
</feature>
<dbReference type="InterPro" id="IPR000639">
    <property type="entry name" value="Epox_hydrolase-like"/>
</dbReference>
<dbReference type="PRINTS" id="PR00412">
    <property type="entry name" value="EPOXHYDRLASE"/>
</dbReference>
<gene>
    <name evidence="6" type="ORF">SAMN02745824_1231</name>
</gene>
<dbReference type="InterPro" id="IPR010497">
    <property type="entry name" value="Epoxide_hydro_N"/>
</dbReference>
<feature type="active site" description="Proton donor" evidence="4">
    <location>
        <position position="307"/>
    </location>
</feature>
<evidence type="ECO:0000313" key="7">
    <source>
        <dbReference type="Proteomes" id="UP000185192"/>
    </source>
</evidence>
<protein>
    <submittedName>
        <fullName evidence="6">Pimeloyl-ACP methyl ester carboxylesterase</fullName>
    </submittedName>
</protein>
<evidence type="ECO:0000256" key="4">
    <source>
        <dbReference type="PIRSR" id="PIRSR001112-1"/>
    </source>
</evidence>
<evidence type="ECO:0000256" key="2">
    <source>
        <dbReference type="ARBA" id="ARBA00022797"/>
    </source>
</evidence>
<dbReference type="SUPFAM" id="SSF53474">
    <property type="entry name" value="alpha/beta-Hydrolases"/>
    <property type="match status" value="1"/>
</dbReference>
<evidence type="ECO:0000256" key="3">
    <source>
        <dbReference type="ARBA" id="ARBA00022801"/>
    </source>
</evidence>
<feature type="domain" description="Epoxide hydrolase N-terminal" evidence="5">
    <location>
        <begin position="5"/>
        <end position="110"/>
    </location>
</feature>